<dbReference type="OrthoDB" id="4468925at2759"/>
<dbReference type="AlphaFoldDB" id="A0A317WAY1"/>
<reference evidence="3 4" key="1">
    <citation type="submission" date="2016-12" db="EMBL/GenBank/DDBJ databases">
        <title>The genomes of Aspergillus section Nigri reveals drivers in fungal speciation.</title>
        <authorList>
            <consortium name="DOE Joint Genome Institute"/>
            <person name="Vesth T.C."/>
            <person name="Nybo J."/>
            <person name="Theobald S."/>
            <person name="Brandl J."/>
            <person name="Frisvad J.C."/>
            <person name="Nielsen K.F."/>
            <person name="Lyhne E.K."/>
            <person name="Kogle M.E."/>
            <person name="Kuo A."/>
            <person name="Riley R."/>
            <person name="Clum A."/>
            <person name="Nolan M."/>
            <person name="Lipzen A."/>
            <person name="Salamov A."/>
            <person name="Henrissat B."/>
            <person name="Wiebenga A."/>
            <person name="De Vries R.P."/>
            <person name="Grigoriev I.V."/>
            <person name="Mortensen U.H."/>
            <person name="Andersen M.R."/>
            <person name="Baker S.E."/>
        </authorList>
    </citation>
    <scope>NUCLEOTIDE SEQUENCE [LARGE SCALE GENOMIC DNA]</scope>
    <source>
        <strain evidence="3 4">CBS 117.55</strain>
    </source>
</reference>
<accession>A0A317WAY1</accession>
<dbReference type="RefSeq" id="XP_025399433.1">
    <property type="nucleotide sequence ID" value="XM_025548056.1"/>
</dbReference>
<feature type="chain" id="PRO_5041016122" description="Hydrophobin" evidence="2">
    <location>
        <begin position="18"/>
        <end position="124"/>
    </location>
</feature>
<evidence type="ECO:0000313" key="4">
    <source>
        <dbReference type="Proteomes" id="UP000247233"/>
    </source>
</evidence>
<sequence length="124" mass="12855">MQFTIATILGFAIFAAAAPAPAAAGGSKQVSFDEAKGQCSTGDIYCCNINNKEDTSGILNNVLKDGLVLKALIDGSGSSCVSTSLIKDVDLLAFFEKGNDDKDSYCKNTIACCPNGSCEAIGHY</sequence>
<organism evidence="3 4">
    <name type="scientific">Aspergillus heteromorphus CBS 117.55</name>
    <dbReference type="NCBI Taxonomy" id="1448321"/>
    <lineage>
        <taxon>Eukaryota</taxon>
        <taxon>Fungi</taxon>
        <taxon>Dikarya</taxon>
        <taxon>Ascomycota</taxon>
        <taxon>Pezizomycotina</taxon>
        <taxon>Eurotiomycetes</taxon>
        <taxon>Eurotiomycetidae</taxon>
        <taxon>Eurotiales</taxon>
        <taxon>Aspergillaceae</taxon>
        <taxon>Aspergillus</taxon>
        <taxon>Aspergillus subgen. Circumdati</taxon>
    </lineage>
</organism>
<dbReference type="EMBL" id="MSFL01000012">
    <property type="protein sequence ID" value="PWY82168.1"/>
    <property type="molecule type" value="Genomic_DNA"/>
</dbReference>
<name>A0A317WAY1_9EURO</name>
<keyword evidence="2" id="KW-0732">Signal</keyword>
<keyword evidence="2" id="KW-0964">Secreted</keyword>
<keyword evidence="2" id="KW-0134">Cell wall</keyword>
<evidence type="ECO:0000256" key="2">
    <source>
        <dbReference type="RuleBase" id="RU365009"/>
    </source>
</evidence>
<protein>
    <recommendedName>
        <fullName evidence="2">Hydrophobin</fullName>
    </recommendedName>
</protein>
<dbReference type="GO" id="GO:0009277">
    <property type="term" value="C:fungal-type cell wall"/>
    <property type="evidence" value="ECO:0007669"/>
    <property type="project" value="InterPro"/>
</dbReference>
<dbReference type="InterPro" id="IPR001338">
    <property type="entry name" value="Class_I_Hydrophobin"/>
</dbReference>
<dbReference type="STRING" id="1448321.A0A317WAY1"/>
<keyword evidence="1 2" id="KW-1015">Disulfide bond</keyword>
<comment type="caution">
    <text evidence="3">The sequence shown here is derived from an EMBL/GenBank/DDBJ whole genome shotgun (WGS) entry which is preliminary data.</text>
</comment>
<comment type="similarity">
    <text evidence="2">Belongs to the fungal hydrophobin family.</text>
</comment>
<dbReference type="GeneID" id="37070293"/>
<dbReference type="VEuPathDB" id="FungiDB:BO70DRAFT_429224"/>
<dbReference type="Pfam" id="PF01185">
    <property type="entry name" value="Hydrophobin"/>
    <property type="match status" value="1"/>
</dbReference>
<proteinExistence type="inferred from homology"/>
<evidence type="ECO:0000313" key="3">
    <source>
        <dbReference type="EMBL" id="PWY82168.1"/>
    </source>
</evidence>
<feature type="signal peptide" evidence="2">
    <location>
        <begin position="1"/>
        <end position="17"/>
    </location>
</feature>
<dbReference type="GO" id="GO:0005199">
    <property type="term" value="F:structural constituent of cell wall"/>
    <property type="evidence" value="ECO:0007669"/>
    <property type="project" value="InterPro"/>
</dbReference>
<evidence type="ECO:0000256" key="1">
    <source>
        <dbReference type="ARBA" id="ARBA00023157"/>
    </source>
</evidence>
<keyword evidence="4" id="KW-1185">Reference proteome</keyword>
<comment type="subcellular location">
    <subcellularLocation>
        <location evidence="2">Secreted</location>
        <location evidence="2">Cell wall</location>
    </subcellularLocation>
</comment>
<gene>
    <name evidence="3" type="ORF">BO70DRAFT_429224</name>
</gene>
<dbReference type="Proteomes" id="UP000247233">
    <property type="component" value="Unassembled WGS sequence"/>
</dbReference>